<organism evidence="3 4">
    <name type="scientific">Gimibacter soli</name>
    <dbReference type="NCBI Taxonomy" id="3024400"/>
    <lineage>
        <taxon>Bacteria</taxon>
        <taxon>Pseudomonadati</taxon>
        <taxon>Pseudomonadota</taxon>
        <taxon>Alphaproteobacteria</taxon>
        <taxon>Kordiimonadales</taxon>
        <taxon>Temperatibacteraceae</taxon>
        <taxon>Gimibacter</taxon>
    </lineage>
</organism>
<dbReference type="RefSeq" id="WP_289503633.1">
    <property type="nucleotide sequence ID" value="NZ_CP116805.1"/>
</dbReference>
<dbReference type="SMART" id="SM00245">
    <property type="entry name" value="TSPc"/>
    <property type="match status" value="1"/>
</dbReference>
<feature type="domain" description="Tail specific protease" evidence="2">
    <location>
        <begin position="118"/>
        <end position="303"/>
    </location>
</feature>
<dbReference type="SUPFAM" id="SSF52096">
    <property type="entry name" value="ClpP/crotonase"/>
    <property type="match status" value="1"/>
</dbReference>
<feature type="signal peptide" evidence="1">
    <location>
        <begin position="1"/>
        <end position="21"/>
    </location>
</feature>
<dbReference type="AlphaFoldDB" id="A0AAE9XMV4"/>
<name>A0AAE9XMV4_9PROT</name>
<proteinExistence type="predicted"/>
<accession>A0AAE9XMV4</accession>
<dbReference type="Gene3D" id="3.30.750.44">
    <property type="match status" value="1"/>
</dbReference>
<dbReference type="PANTHER" id="PTHR11261:SF3">
    <property type="entry name" value="RETINOL-BINDING PROTEIN 3"/>
    <property type="match status" value="1"/>
</dbReference>
<evidence type="ECO:0000313" key="4">
    <source>
        <dbReference type="Proteomes" id="UP001217500"/>
    </source>
</evidence>
<dbReference type="KEGG" id="gso:PH603_15375"/>
<sequence length="323" mass="34819">MIRHTLAACLLFTSFTGAASAATLTPADIHNVVANAANLLEKRYVDPDLGARLARDIRNQSAIWEKEQDPEALARKVTDWLRAASGDGHLGLGYSKEALTDTAAEEDFSAAEMDRWYGPQINHGIEKIERLEGNVMLIDLRVFPPASMAGDIFSAAMALVAQGDALIIDLRKNGGGAETVNLVTGYLLDGARPLSGIYNRPSDTMQANVSPSWVPGRRFGGTKPLYILTSHRTFSAAEALAYDLQALGRATIVGEVTGGGAHPYEMRRVHDHFTLDLPEGRSVNPITGGNWQGTGVQPDVRIPADKALETALRLAHEKLGRAE</sequence>
<dbReference type="EMBL" id="CP116805">
    <property type="protein sequence ID" value="WCL53918.1"/>
    <property type="molecule type" value="Genomic_DNA"/>
</dbReference>
<evidence type="ECO:0000259" key="2">
    <source>
        <dbReference type="SMART" id="SM00245"/>
    </source>
</evidence>
<keyword evidence="4" id="KW-1185">Reference proteome</keyword>
<reference evidence="3" key="1">
    <citation type="submission" date="2023-01" db="EMBL/GenBank/DDBJ databases">
        <title>The genome sequence of Kordiimonadaceae bacterium 6D33.</title>
        <authorList>
            <person name="Liu Y."/>
        </authorList>
    </citation>
    <scope>NUCLEOTIDE SEQUENCE</scope>
    <source>
        <strain evidence="3">6D33</strain>
    </source>
</reference>
<protein>
    <submittedName>
        <fullName evidence="3">S41 family peptidase</fullName>
    </submittedName>
</protein>
<dbReference type="PANTHER" id="PTHR11261">
    <property type="entry name" value="INTERPHOTORECEPTOR RETINOID-BINDING PROTEIN"/>
    <property type="match status" value="1"/>
</dbReference>
<dbReference type="InterPro" id="IPR005151">
    <property type="entry name" value="Tail-specific_protease"/>
</dbReference>
<keyword evidence="1" id="KW-0732">Signal</keyword>
<dbReference type="Pfam" id="PF03572">
    <property type="entry name" value="Peptidase_S41"/>
    <property type="match status" value="1"/>
</dbReference>
<dbReference type="Proteomes" id="UP001217500">
    <property type="component" value="Chromosome"/>
</dbReference>
<evidence type="ECO:0000256" key="1">
    <source>
        <dbReference type="SAM" id="SignalP"/>
    </source>
</evidence>
<dbReference type="Gene3D" id="3.90.226.10">
    <property type="entry name" value="2-enoyl-CoA Hydratase, Chain A, domain 1"/>
    <property type="match status" value="1"/>
</dbReference>
<feature type="chain" id="PRO_5042087256" evidence="1">
    <location>
        <begin position="22"/>
        <end position="323"/>
    </location>
</feature>
<evidence type="ECO:0000313" key="3">
    <source>
        <dbReference type="EMBL" id="WCL53918.1"/>
    </source>
</evidence>
<dbReference type="InterPro" id="IPR029045">
    <property type="entry name" value="ClpP/crotonase-like_dom_sf"/>
</dbReference>
<dbReference type="GO" id="GO:0006508">
    <property type="term" value="P:proteolysis"/>
    <property type="evidence" value="ECO:0007669"/>
    <property type="project" value="InterPro"/>
</dbReference>
<dbReference type="GO" id="GO:0008236">
    <property type="term" value="F:serine-type peptidase activity"/>
    <property type="evidence" value="ECO:0007669"/>
    <property type="project" value="InterPro"/>
</dbReference>
<gene>
    <name evidence="3" type="ORF">PH603_15375</name>
</gene>
<dbReference type="CDD" id="cd07563">
    <property type="entry name" value="Peptidase_S41_IRBP"/>
    <property type="match status" value="1"/>
</dbReference>